<protein>
    <recommendedName>
        <fullName evidence="4">CARDB protein</fullName>
    </recommendedName>
</protein>
<organism evidence="2 3">
    <name type="scientific">Actinoplanes italicus</name>
    <dbReference type="NCBI Taxonomy" id="113567"/>
    <lineage>
        <taxon>Bacteria</taxon>
        <taxon>Bacillati</taxon>
        <taxon>Actinomycetota</taxon>
        <taxon>Actinomycetes</taxon>
        <taxon>Micromonosporales</taxon>
        <taxon>Micromonosporaceae</taxon>
        <taxon>Actinoplanes</taxon>
    </lineage>
</organism>
<keyword evidence="1" id="KW-0472">Membrane</keyword>
<reference evidence="2 3" key="1">
    <citation type="submission" date="2018-03" db="EMBL/GenBank/DDBJ databases">
        <title>Genomic Encyclopedia of Archaeal and Bacterial Type Strains, Phase II (KMG-II): from individual species to whole genera.</title>
        <authorList>
            <person name="Goeker M."/>
        </authorList>
    </citation>
    <scope>NUCLEOTIDE SEQUENCE [LARGE SCALE GENOMIC DNA]</scope>
    <source>
        <strain evidence="2 3">DSM 43146</strain>
    </source>
</reference>
<dbReference type="Proteomes" id="UP000239415">
    <property type="component" value="Unassembled WGS sequence"/>
</dbReference>
<proteinExistence type="predicted"/>
<keyword evidence="1" id="KW-1133">Transmembrane helix</keyword>
<evidence type="ECO:0000256" key="1">
    <source>
        <dbReference type="SAM" id="Phobius"/>
    </source>
</evidence>
<comment type="caution">
    <text evidence="2">The sequence shown here is derived from an EMBL/GenBank/DDBJ whole genome shotgun (WGS) entry which is preliminary data.</text>
</comment>
<accession>A0A2T0KFX0</accession>
<keyword evidence="1" id="KW-0812">Transmembrane</keyword>
<feature type="transmembrane region" description="Helical" evidence="1">
    <location>
        <begin position="45"/>
        <end position="65"/>
    </location>
</feature>
<dbReference type="AlphaFoldDB" id="A0A2T0KFX0"/>
<keyword evidence="3" id="KW-1185">Reference proteome</keyword>
<dbReference type="EMBL" id="PVMZ01000005">
    <property type="protein sequence ID" value="PRX22253.1"/>
    <property type="molecule type" value="Genomic_DNA"/>
</dbReference>
<evidence type="ECO:0000313" key="3">
    <source>
        <dbReference type="Proteomes" id="UP000239415"/>
    </source>
</evidence>
<dbReference type="OrthoDB" id="3403968at2"/>
<name>A0A2T0KFX0_9ACTN</name>
<evidence type="ECO:0000313" key="2">
    <source>
        <dbReference type="EMBL" id="PRX22253.1"/>
    </source>
</evidence>
<sequence length="404" mass="43351">MTNLDHDPLAAAFDDFRGRVAPFVKPAGADRTREAMRTRTRRRGLAAAALTVLVIAIPLTVQAVWRTDPHGLPAAPVLPDPRVSASTHYFVGPGQNSRPSRTAPEGGIAEATLYSSVIDLPAWPEQSSRAGCPAGPVEFQDGDTQNGRVTLWIAGVVHADADRDGRAETFARIFCMSDNDIASRILALTNGSGGGVRTVGTVIEQAADAVAICGIRAGTDGAIQVEIADFPMAWRCAERQLANERYISRQWLTFTWNGSSFVQQGEADRTVNPYASDLKLTGTDLVMTRQANGRWTGSMTLTVRNLGASKIPYRTQSIIMAGMKLIDPPPGCTMGKPQAGMVDVFCTGAELAAGGTRTLTLNIDTPKRARLTFVPSTELLPLNNGYNDPDESNNNAPLAIEFRD</sequence>
<gene>
    <name evidence="2" type="ORF">CLV67_105430</name>
</gene>
<dbReference type="RefSeq" id="WP_106318976.1">
    <property type="nucleotide sequence ID" value="NZ_BOMO01000029.1"/>
</dbReference>
<evidence type="ECO:0008006" key="4">
    <source>
        <dbReference type="Google" id="ProtNLM"/>
    </source>
</evidence>